<comment type="similarity">
    <text evidence="1 4 5">Belongs to the bacterial ribosomal protein bL17 family.</text>
</comment>
<dbReference type="Gene3D" id="3.90.1030.10">
    <property type="entry name" value="Ribosomal protein L17"/>
    <property type="match status" value="1"/>
</dbReference>
<dbReference type="PROSITE" id="PS01167">
    <property type="entry name" value="RIBOSOMAL_L17"/>
    <property type="match status" value="1"/>
</dbReference>
<dbReference type="KEGG" id="erz:ER308_13495"/>
<dbReference type="SUPFAM" id="SSF64263">
    <property type="entry name" value="Prokaryotic ribosomal protein L17"/>
    <property type="match status" value="1"/>
</dbReference>
<feature type="compositionally biased region" description="Low complexity" evidence="6">
    <location>
        <begin position="129"/>
        <end position="140"/>
    </location>
</feature>
<dbReference type="HAMAP" id="MF_01368">
    <property type="entry name" value="Ribosomal_bL17"/>
    <property type="match status" value="1"/>
</dbReference>
<dbReference type="RefSeq" id="WP_131155472.1">
    <property type="nucleotide sequence ID" value="NZ_CP036402.1"/>
</dbReference>
<evidence type="ECO:0000313" key="8">
    <source>
        <dbReference type="Proteomes" id="UP000291469"/>
    </source>
</evidence>
<dbReference type="GO" id="GO:0003735">
    <property type="term" value="F:structural constituent of ribosome"/>
    <property type="evidence" value="ECO:0007669"/>
    <property type="project" value="InterPro"/>
</dbReference>
<comment type="subunit">
    <text evidence="4">Part of the 50S ribosomal subunit. Contacts protein L32.</text>
</comment>
<dbReference type="InterPro" id="IPR036373">
    <property type="entry name" value="Ribosomal_bL17_sf"/>
</dbReference>
<name>A0A411YH90_9ACTN</name>
<dbReference type="EMBL" id="CP036402">
    <property type="protein sequence ID" value="QBI20476.1"/>
    <property type="molecule type" value="Genomic_DNA"/>
</dbReference>
<keyword evidence="3 4" id="KW-0687">Ribonucleoprotein</keyword>
<keyword evidence="8" id="KW-1185">Reference proteome</keyword>
<sequence length="190" mass="20739">MPTPKKGPRFGGSPGHHKHMMANLTTELIRHGRIRTTQARAKHVQPLAEKMITLGKRGDLHARRRANRVIEDEEVLARLFDEVGPANAERPGGYTRVLKLGPRKGDAAPMALIELVADSDGDSGESVREGAGAAGACAGRGVRRRPGEPGPRPRRPPRPPRRSPRPMPKKPRPPLTSQPWATRPTRTSKG</sequence>
<dbReference type="NCBIfam" id="TIGR00059">
    <property type="entry name" value="L17"/>
    <property type="match status" value="1"/>
</dbReference>
<reference evidence="7 8" key="1">
    <citation type="submission" date="2019-01" db="EMBL/GenBank/DDBJ databases">
        <title>Egibacter rhizosphaerae EGI 80759T.</title>
        <authorList>
            <person name="Chen D.-D."/>
            <person name="Tian Y."/>
            <person name="Jiao J.-Y."/>
            <person name="Zhang X.-T."/>
            <person name="Zhang Y.-G."/>
            <person name="Zhang Y."/>
            <person name="Xiao M."/>
            <person name="Shu W.-S."/>
            <person name="Li W.-J."/>
        </authorList>
    </citation>
    <scope>NUCLEOTIDE SEQUENCE [LARGE SCALE GENOMIC DNA]</scope>
    <source>
        <strain evidence="7 8">EGI 80759</strain>
    </source>
</reference>
<accession>A0A411YH90</accession>
<dbReference type="GO" id="GO:0022625">
    <property type="term" value="C:cytosolic large ribosomal subunit"/>
    <property type="evidence" value="ECO:0007669"/>
    <property type="project" value="TreeGrafter"/>
</dbReference>
<dbReference type="OrthoDB" id="9809073at2"/>
<keyword evidence="2 4" id="KW-0689">Ribosomal protein</keyword>
<dbReference type="AlphaFoldDB" id="A0A411YH90"/>
<feature type="compositionally biased region" description="Polar residues" evidence="6">
    <location>
        <begin position="175"/>
        <end position="190"/>
    </location>
</feature>
<evidence type="ECO:0000256" key="5">
    <source>
        <dbReference type="RuleBase" id="RU000660"/>
    </source>
</evidence>
<evidence type="ECO:0000256" key="2">
    <source>
        <dbReference type="ARBA" id="ARBA00022980"/>
    </source>
</evidence>
<gene>
    <name evidence="4" type="primary">rplQ</name>
    <name evidence="7" type="ORF">ER308_13495</name>
</gene>
<evidence type="ECO:0000256" key="3">
    <source>
        <dbReference type="ARBA" id="ARBA00023274"/>
    </source>
</evidence>
<evidence type="ECO:0000256" key="1">
    <source>
        <dbReference type="ARBA" id="ARBA00008777"/>
    </source>
</evidence>
<organism evidence="7 8">
    <name type="scientific">Egibacter rhizosphaerae</name>
    <dbReference type="NCBI Taxonomy" id="1670831"/>
    <lineage>
        <taxon>Bacteria</taxon>
        <taxon>Bacillati</taxon>
        <taxon>Actinomycetota</taxon>
        <taxon>Nitriliruptoria</taxon>
        <taxon>Egibacterales</taxon>
        <taxon>Egibacteraceae</taxon>
        <taxon>Egibacter</taxon>
    </lineage>
</organism>
<dbReference type="PANTHER" id="PTHR14413:SF16">
    <property type="entry name" value="LARGE RIBOSOMAL SUBUNIT PROTEIN BL17M"/>
    <property type="match status" value="1"/>
</dbReference>
<dbReference type="InterPro" id="IPR000456">
    <property type="entry name" value="Ribosomal_bL17"/>
</dbReference>
<dbReference type="Pfam" id="PF01196">
    <property type="entry name" value="Ribosomal_L17"/>
    <property type="match status" value="1"/>
</dbReference>
<proteinExistence type="inferred from homology"/>
<feature type="compositionally biased region" description="Basic residues" evidence="6">
    <location>
        <begin position="152"/>
        <end position="172"/>
    </location>
</feature>
<dbReference type="InterPro" id="IPR047859">
    <property type="entry name" value="Ribosomal_bL17_CS"/>
</dbReference>
<dbReference type="GO" id="GO:0006412">
    <property type="term" value="P:translation"/>
    <property type="evidence" value="ECO:0007669"/>
    <property type="project" value="UniProtKB-UniRule"/>
</dbReference>
<dbReference type="Proteomes" id="UP000291469">
    <property type="component" value="Chromosome"/>
</dbReference>
<feature type="region of interest" description="Disordered" evidence="6">
    <location>
        <begin position="120"/>
        <end position="190"/>
    </location>
</feature>
<dbReference type="PANTHER" id="PTHR14413">
    <property type="entry name" value="RIBOSOMAL PROTEIN L17"/>
    <property type="match status" value="1"/>
</dbReference>
<evidence type="ECO:0000256" key="4">
    <source>
        <dbReference type="HAMAP-Rule" id="MF_01368"/>
    </source>
</evidence>
<evidence type="ECO:0000256" key="6">
    <source>
        <dbReference type="SAM" id="MobiDB-lite"/>
    </source>
</evidence>
<evidence type="ECO:0000313" key="7">
    <source>
        <dbReference type="EMBL" id="QBI20476.1"/>
    </source>
</evidence>
<protein>
    <recommendedName>
        <fullName evidence="4">Large ribosomal subunit protein bL17</fullName>
    </recommendedName>
</protein>